<evidence type="ECO:0000256" key="1">
    <source>
        <dbReference type="ARBA" id="ARBA00004571"/>
    </source>
</evidence>
<dbReference type="EMBL" id="BLJN01000002">
    <property type="protein sequence ID" value="GFE80315.1"/>
    <property type="molecule type" value="Genomic_DNA"/>
</dbReference>
<dbReference type="InterPro" id="IPR039426">
    <property type="entry name" value="TonB-dep_rcpt-like"/>
</dbReference>
<feature type="domain" description="TonB-dependent receptor-like beta-barrel" evidence="13">
    <location>
        <begin position="249"/>
        <end position="682"/>
    </location>
</feature>
<dbReference type="Pfam" id="PF07715">
    <property type="entry name" value="Plug"/>
    <property type="match status" value="1"/>
</dbReference>
<dbReference type="Gene3D" id="2.170.130.10">
    <property type="entry name" value="TonB-dependent receptor, plug domain"/>
    <property type="match status" value="1"/>
</dbReference>
<dbReference type="GO" id="GO:0015891">
    <property type="term" value="P:siderophore transport"/>
    <property type="evidence" value="ECO:0007669"/>
    <property type="project" value="InterPro"/>
</dbReference>
<keyword evidence="9 10" id="KW-0998">Cell outer membrane</keyword>
<comment type="subcellular location">
    <subcellularLocation>
        <location evidence="1 10">Cell outer membrane</location>
        <topology evidence="1 10">Multi-pass membrane protein</topology>
    </subcellularLocation>
</comment>
<keyword evidence="5 10" id="KW-0812">Transmembrane</keyword>
<keyword evidence="7 10" id="KW-0472">Membrane</keyword>
<comment type="caution">
    <text evidence="15">The sequence shown here is derived from an EMBL/GenBank/DDBJ whole genome shotgun (WGS) entry which is preliminary data.</text>
</comment>
<evidence type="ECO:0000256" key="11">
    <source>
        <dbReference type="RuleBase" id="RU003357"/>
    </source>
</evidence>
<gene>
    <name evidence="15" type="primary">fpvA1_1</name>
    <name evidence="15" type="ORF">GCM10011487_23150</name>
</gene>
<dbReference type="PANTHER" id="PTHR32552:SF74">
    <property type="entry name" value="HYDROXAMATE SIDEROPHORE RECEPTOR FHUE"/>
    <property type="match status" value="1"/>
</dbReference>
<evidence type="ECO:0000256" key="9">
    <source>
        <dbReference type="ARBA" id="ARBA00023237"/>
    </source>
</evidence>
<protein>
    <submittedName>
        <fullName evidence="15">Ligand-gated channel protein</fullName>
    </submittedName>
</protein>
<evidence type="ECO:0000256" key="6">
    <source>
        <dbReference type="ARBA" id="ARBA00023077"/>
    </source>
</evidence>
<dbReference type="PROSITE" id="PS52016">
    <property type="entry name" value="TONB_DEPENDENT_REC_3"/>
    <property type="match status" value="1"/>
</dbReference>
<feature type="domain" description="TonB-dependent receptor plug" evidence="14">
    <location>
        <begin position="65"/>
        <end position="165"/>
    </location>
</feature>
<evidence type="ECO:0000256" key="10">
    <source>
        <dbReference type="PROSITE-ProRule" id="PRU01360"/>
    </source>
</evidence>
<keyword evidence="8" id="KW-0675">Receptor</keyword>
<dbReference type="InterPro" id="IPR036942">
    <property type="entry name" value="Beta-barrel_TonB_sf"/>
</dbReference>
<dbReference type="RefSeq" id="WP_161812015.1">
    <property type="nucleotide sequence ID" value="NZ_BLJN01000002.1"/>
</dbReference>
<reference evidence="16" key="1">
    <citation type="submission" date="2020-01" db="EMBL/GenBank/DDBJ databases">
        <title>'Steroidobacter agaridevorans' sp. nov., agar-degrading bacteria isolated from rhizosphere soils.</title>
        <authorList>
            <person name="Ikenaga M."/>
            <person name="Kataoka M."/>
            <person name="Murouchi A."/>
            <person name="Katsuragi S."/>
            <person name="Sakai M."/>
        </authorList>
    </citation>
    <scope>NUCLEOTIDE SEQUENCE [LARGE SCALE GENOMIC DNA]</scope>
    <source>
        <strain evidence="16">YU21-B</strain>
    </source>
</reference>
<name>A0A829YB26_9GAMM</name>
<evidence type="ECO:0000256" key="5">
    <source>
        <dbReference type="ARBA" id="ARBA00022692"/>
    </source>
</evidence>
<dbReference type="NCBIfam" id="TIGR01783">
    <property type="entry name" value="TonB-siderophor"/>
    <property type="match status" value="1"/>
</dbReference>
<dbReference type="SUPFAM" id="SSF56935">
    <property type="entry name" value="Porins"/>
    <property type="match status" value="1"/>
</dbReference>
<organism evidence="15 16">
    <name type="scientific">Steroidobacter agaridevorans</name>
    <dbReference type="NCBI Taxonomy" id="2695856"/>
    <lineage>
        <taxon>Bacteria</taxon>
        <taxon>Pseudomonadati</taxon>
        <taxon>Pseudomonadota</taxon>
        <taxon>Gammaproteobacteria</taxon>
        <taxon>Steroidobacterales</taxon>
        <taxon>Steroidobacteraceae</taxon>
        <taxon>Steroidobacter</taxon>
    </lineage>
</organism>
<dbReference type="InterPro" id="IPR037066">
    <property type="entry name" value="Plug_dom_sf"/>
</dbReference>
<dbReference type="InterPro" id="IPR010105">
    <property type="entry name" value="TonB_sidphr_rcpt"/>
</dbReference>
<evidence type="ECO:0000256" key="2">
    <source>
        <dbReference type="ARBA" id="ARBA00009810"/>
    </source>
</evidence>
<dbReference type="Pfam" id="PF00593">
    <property type="entry name" value="TonB_dep_Rec_b-barrel"/>
    <property type="match status" value="1"/>
</dbReference>
<proteinExistence type="inferred from homology"/>
<dbReference type="GO" id="GO:0038023">
    <property type="term" value="F:signaling receptor activity"/>
    <property type="evidence" value="ECO:0007669"/>
    <property type="project" value="InterPro"/>
</dbReference>
<evidence type="ECO:0000256" key="4">
    <source>
        <dbReference type="ARBA" id="ARBA00022452"/>
    </source>
</evidence>
<evidence type="ECO:0000256" key="8">
    <source>
        <dbReference type="ARBA" id="ARBA00023170"/>
    </source>
</evidence>
<dbReference type="CDD" id="cd01347">
    <property type="entry name" value="ligand_gated_channel"/>
    <property type="match status" value="1"/>
</dbReference>
<feature type="chain" id="PRO_5032882711" evidence="12">
    <location>
        <begin position="23"/>
        <end position="711"/>
    </location>
</feature>
<evidence type="ECO:0000259" key="13">
    <source>
        <dbReference type="Pfam" id="PF00593"/>
    </source>
</evidence>
<sequence length="711" mass="79394">MKLRSECVLSTAILAASTFAGAAYGQATNADTAANTRAVTLEEVMVVAQRARRVSSGATNLDMAIQETPQSISVINEEQLEQFGADDINDALRMATGIQVEQTSTNLTQFLARGFEIKNTQIDGVGLPNGWGLVTNKIDSFGFEKIEVIRGANGLLTGVGNAAGTINYVRKRPTNEAQGHLGVTVGSWDRRRVEADYSTPFTDSGSWAGRVVVATEESESYLRDFDTERKYVYGVIDGQIGENGALTFGYSWQEANSNQGMWGALTFTTVDGERLDWDRSASATQDWVYWNSTTHTAFVEYTHRLGENWRATTSYNYRLYDHDSKIFMAYSLFGMDPVTHEGLFGWAYKSPYETEAHLVDAKLNGTFELFGREHEAMLGVSWAKSDGTDFYNPTDTTGVQFQALPSFPYAGDAIPEPIWGERAVYTTMDQNMKRVFGASRLALTDRFKAIVGFNWAEYELDAVDNEGKRTNKTDRELSPYAGLTFDFTDSVLGYVNYSYIFQPQEQVDFDRNYLGPSKGTNYEAGVKVEWLDQRLLTTFAVFKAEQDGLATFVDTRFMEGFAYGYYRPVDVESEGIEFEATGKLGEHVDVLLGYTYLRMDGEEGDDTYSWVPRRTANATISARVPSFTALSFGVSGKWQSGISGEEDYTFHRVYQDSYALVNAFAAWAIQPNITVRANVGNIGDEKYITSLYNVGYYGAPRNYSVSLDWRF</sequence>
<dbReference type="InterPro" id="IPR012910">
    <property type="entry name" value="Plug_dom"/>
</dbReference>
<dbReference type="Proteomes" id="UP000445000">
    <property type="component" value="Unassembled WGS sequence"/>
</dbReference>
<keyword evidence="3 10" id="KW-0813">Transport</keyword>
<evidence type="ECO:0000256" key="7">
    <source>
        <dbReference type="ARBA" id="ARBA00023136"/>
    </source>
</evidence>
<dbReference type="Gene3D" id="2.40.170.20">
    <property type="entry name" value="TonB-dependent receptor, beta-barrel domain"/>
    <property type="match status" value="1"/>
</dbReference>
<comment type="similarity">
    <text evidence="2 10 11">Belongs to the TonB-dependent receptor family.</text>
</comment>
<evidence type="ECO:0000256" key="12">
    <source>
        <dbReference type="SAM" id="SignalP"/>
    </source>
</evidence>
<dbReference type="GO" id="GO:0015344">
    <property type="term" value="F:siderophore uptake transmembrane transporter activity"/>
    <property type="evidence" value="ECO:0007669"/>
    <property type="project" value="TreeGrafter"/>
</dbReference>
<feature type="signal peptide" evidence="12">
    <location>
        <begin position="1"/>
        <end position="22"/>
    </location>
</feature>
<evidence type="ECO:0000313" key="15">
    <source>
        <dbReference type="EMBL" id="GFE80315.1"/>
    </source>
</evidence>
<evidence type="ECO:0000259" key="14">
    <source>
        <dbReference type="Pfam" id="PF07715"/>
    </source>
</evidence>
<keyword evidence="4 10" id="KW-1134">Transmembrane beta strand</keyword>
<keyword evidence="6 11" id="KW-0798">TonB box</keyword>
<dbReference type="AlphaFoldDB" id="A0A829YB26"/>
<keyword evidence="16" id="KW-1185">Reference proteome</keyword>
<evidence type="ECO:0000256" key="3">
    <source>
        <dbReference type="ARBA" id="ARBA00022448"/>
    </source>
</evidence>
<accession>A0A829YB26</accession>
<dbReference type="PANTHER" id="PTHR32552">
    <property type="entry name" value="FERRICHROME IRON RECEPTOR-RELATED"/>
    <property type="match status" value="1"/>
</dbReference>
<dbReference type="InterPro" id="IPR000531">
    <property type="entry name" value="Beta-barrel_TonB"/>
</dbReference>
<keyword evidence="12" id="KW-0732">Signal</keyword>
<dbReference type="GO" id="GO:0009279">
    <property type="term" value="C:cell outer membrane"/>
    <property type="evidence" value="ECO:0007669"/>
    <property type="project" value="UniProtKB-SubCell"/>
</dbReference>
<evidence type="ECO:0000313" key="16">
    <source>
        <dbReference type="Proteomes" id="UP000445000"/>
    </source>
</evidence>